<protein>
    <submittedName>
        <fullName evidence="3">Cysteine desulfurase-like protein</fullName>
    </submittedName>
</protein>
<organism evidence="3 4">
    <name type="scientific">Brevibacterium samyangense</name>
    <dbReference type="NCBI Taxonomy" id="366888"/>
    <lineage>
        <taxon>Bacteria</taxon>
        <taxon>Bacillati</taxon>
        <taxon>Actinomycetota</taxon>
        <taxon>Actinomycetes</taxon>
        <taxon>Micrococcales</taxon>
        <taxon>Brevibacteriaceae</taxon>
        <taxon>Brevibacterium</taxon>
    </lineage>
</organism>
<dbReference type="InterPro" id="IPR015424">
    <property type="entry name" value="PyrdxlP-dep_Trfase"/>
</dbReference>
<evidence type="ECO:0000256" key="1">
    <source>
        <dbReference type="SAM" id="MobiDB-lite"/>
    </source>
</evidence>
<dbReference type="InterPro" id="IPR015421">
    <property type="entry name" value="PyrdxlP-dep_Trfase_major"/>
</dbReference>
<dbReference type="EMBL" id="BAAANO010000013">
    <property type="protein sequence ID" value="GAA2005474.1"/>
    <property type="molecule type" value="Genomic_DNA"/>
</dbReference>
<dbReference type="NCBIfam" id="TIGR01976">
    <property type="entry name" value="am_tr_V_VC1184"/>
    <property type="match status" value="1"/>
</dbReference>
<feature type="region of interest" description="Disordered" evidence="1">
    <location>
        <begin position="434"/>
        <end position="456"/>
    </location>
</feature>
<accession>A0ABP5ER42</accession>
<dbReference type="InterPro" id="IPR015422">
    <property type="entry name" value="PyrdxlP-dep_Trfase_small"/>
</dbReference>
<feature type="domain" description="Aminotransferase class V" evidence="2">
    <location>
        <begin position="21"/>
        <end position="274"/>
    </location>
</feature>
<evidence type="ECO:0000313" key="4">
    <source>
        <dbReference type="Proteomes" id="UP001500755"/>
    </source>
</evidence>
<reference evidence="4" key="1">
    <citation type="journal article" date="2019" name="Int. J. Syst. Evol. Microbiol.">
        <title>The Global Catalogue of Microorganisms (GCM) 10K type strain sequencing project: providing services to taxonomists for standard genome sequencing and annotation.</title>
        <authorList>
            <consortium name="The Broad Institute Genomics Platform"/>
            <consortium name="The Broad Institute Genome Sequencing Center for Infectious Disease"/>
            <person name="Wu L."/>
            <person name="Ma J."/>
        </authorList>
    </citation>
    <scope>NUCLEOTIDE SEQUENCE [LARGE SCALE GENOMIC DNA]</scope>
    <source>
        <strain evidence="4">JCM 14546</strain>
    </source>
</reference>
<dbReference type="Pfam" id="PF00266">
    <property type="entry name" value="Aminotran_5"/>
    <property type="match status" value="1"/>
</dbReference>
<dbReference type="SUPFAM" id="SSF53383">
    <property type="entry name" value="PLP-dependent transferases"/>
    <property type="match status" value="1"/>
</dbReference>
<dbReference type="InterPro" id="IPR000192">
    <property type="entry name" value="Aminotrans_V_dom"/>
</dbReference>
<dbReference type="PANTHER" id="PTHR43586">
    <property type="entry name" value="CYSTEINE DESULFURASE"/>
    <property type="match status" value="1"/>
</dbReference>
<name>A0ABP5ER42_9MICO</name>
<dbReference type="Gene3D" id="3.90.1150.10">
    <property type="entry name" value="Aspartate Aminotransferase, domain 1"/>
    <property type="match status" value="1"/>
</dbReference>
<keyword evidence="4" id="KW-1185">Reference proteome</keyword>
<comment type="caution">
    <text evidence="3">The sequence shown here is derived from an EMBL/GenBank/DDBJ whole genome shotgun (WGS) entry which is preliminary data.</text>
</comment>
<evidence type="ECO:0000313" key="3">
    <source>
        <dbReference type="EMBL" id="GAA2005474.1"/>
    </source>
</evidence>
<feature type="compositionally biased region" description="Gly residues" evidence="1">
    <location>
        <begin position="438"/>
        <end position="449"/>
    </location>
</feature>
<gene>
    <name evidence="3" type="ORF">GCM10009755_13940</name>
</gene>
<sequence>MYDVTGLRAQFPSLASGIAHFDGPGGTQTPREVGEAIARTLTGPVSNKGVGILSERNATAAITAFREAMGDFLASDPGGIVHNRSATALAYDFAAHLSRSWGPGDEVVVSRLDHDSNVRPWIQAAERVGASVRWIEFDPATTEVDPASVEDAIGPSTVFVAVGAASNLLGTIAPVRWIADLAHEHGALVWVDAVHYAAHLLPDRGALGADFLVCSPYKFLGPHCGVLAADPERLAGLRADKLVPQTSVVPEALERGTLPYETLAGVTAAVDFLAGLADLTGGRPGVSGTPVGTPVGTAEAPPSGAGREFSRRARLGESFTALHAHEDALLATLEEGLRDLGDEVVLWSRAHERTPTLLITLPGRDVTEAYRVLARDHEVLAPAGDFYAWETVQRLGLPDLRGLRMGIAPYTDSRDVERLLAGLRTFLEATPPAHVGADGAGADGAGADGAGTRAAR</sequence>
<dbReference type="PANTHER" id="PTHR43586:SF21">
    <property type="entry name" value="PYRIDOXAL PHOSPHATE (PLP)-DEPENDENT ASPARTATE AMINOTRANSFERASE SUPERFAMILY"/>
    <property type="match status" value="1"/>
</dbReference>
<dbReference type="Gene3D" id="3.40.640.10">
    <property type="entry name" value="Type I PLP-dependent aspartate aminotransferase-like (Major domain)"/>
    <property type="match status" value="1"/>
</dbReference>
<feature type="compositionally biased region" description="Low complexity" evidence="1">
    <location>
        <begin position="286"/>
        <end position="297"/>
    </location>
</feature>
<feature type="region of interest" description="Disordered" evidence="1">
    <location>
        <begin position="285"/>
        <end position="307"/>
    </location>
</feature>
<dbReference type="InterPro" id="IPR011340">
    <property type="entry name" value="Cys_dSase-rel"/>
</dbReference>
<dbReference type="RefSeq" id="WP_344308246.1">
    <property type="nucleotide sequence ID" value="NZ_BAAANO010000013.1"/>
</dbReference>
<evidence type="ECO:0000259" key="2">
    <source>
        <dbReference type="Pfam" id="PF00266"/>
    </source>
</evidence>
<dbReference type="Proteomes" id="UP001500755">
    <property type="component" value="Unassembled WGS sequence"/>
</dbReference>
<proteinExistence type="predicted"/>